<dbReference type="InterPro" id="IPR001633">
    <property type="entry name" value="EAL_dom"/>
</dbReference>
<dbReference type="PANTHER" id="PTHR33121:SF70">
    <property type="entry name" value="SIGNALING PROTEIN YKOW"/>
    <property type="match status" value="1"/>
</dbReference>
<dbReference type="InterPro" id="IPR050706">
    <property type="entry name" value="Cyclic-di-GMP_PDE-like"/>
</dbReference>
<dbReference type="Pfam" id="PF00990">
    <property type="entry name" value="GGDEF"/>
    <property type="match status" value="1"/>
</dbReference>
<proteinExistence type="predicted"/>
<dbReference type="Gene3D" id="3.30.450.20">
    <property type="entry name" value="PAS domain"/>
    <property type="match status" value="2"/>
</dbReference>
<dbReference type="Gene3D" id="6.10.340.10">
    <property type="match status" value="1"/>
</dbReference>
<feature type="domain" description="GGDEF" evidence="9">
    <location>
        <begin position="456"/>
        <end position="588"/>
    </location>
</feature>
<evidence type="ECO:0000259" key="7">
    <source>
        <dbReference type="PROSITE" id="PS50883"/>
    </source>
</evidence>
<dbReference type="Gene3D" id="3.20.20.450">
    <property type="entry name" value="EAL domain"/>
    <property type="match status" value="1"/>
</dbReference>
<evidence type="ECO:0000256" key="4">
    <source>
        <dbReference type="ARBA" id="ARBA00022989"/>
    </source>
</evidence>
<dbReference type="NCBIfam" id="TIGR00254">
    <property type="entry name" value="GGDEF"/>
    <property type="match status" value="1"/>
</dbReference>
<feature type="domain" description="EAL" evidence="7">
    <location>
        <begin position="597"/>
        <end position="851"/>
    </location>
</feature>
<dbReference type="SUPFAM" id="SSF141868">
    <property type="entry name" value="EAL domain-like"/>
    <property type="match status" value="1"/>
</dbReference>
<dbReference type="InterPro" id="IPR000160">
    <property type="entry name" value="GGDEF_dom"/>
</dbReference>
<evidence type="ECO:0000256" key="3">
    <source>
        <dbReference type="ARBA" id="ARBA00022692"/>
    </source>
</evidence>
<keyword evidence="11" id="KW-1185">Reference proteome</keyword>
<keyword evidence="3 6" id="KW-0812">Transmembrane</keyword>
<evidence type="ECO:0000313" key="11">
    <source>
        <dbReference type="Proteomes" id="UP001267710"/>
    </source>
</evidence>
<dbReference type="PROSITE" id="PS50883">
    <property type="entry name" value="EAL"/>
    <property type="match status" value="1"/>
</dbReference>
<dbReference type="SUPFAM" id="SSF55073">
    <property type="entry name" value="Nucleotide cyclase"/>
    <property type="match status" value="1"/>
</dbReference>
<dbReference type="CDD" id="cd06225">
    <property type="entry name" value="HAMP"/>
    <property type="match status" value="1"/>
</dbReference>
<dbReference type="InterPro" id="IPR029787">
    <property type="entry name" value="Nucleotide_cyclase"/>
</dbReference>
<keyword evidence="2" id="KW-1003">Cell membrane</keyword>
<evidence type="ECO:0000313" key="10">
    <source>
        <dbReference type="EMBL" id="MDR6212730.1"/>
    </source>
</evidence>
<dbReference type="Proteomes" id="UP001267710">
    <property type="component" value="Unassembled WGS sequence"/>
</dbReference>
<reference evidence="10 11" key="1">
    <citation type="submission" date="2023-08" db="EMBL/GenBank/DDBJ databases">
        <title>Functional and genomic diversity of the sorghum phyllosphere microbiome.</title>
        <authorList>
            <person name="Shade A."/>
        </authorList>
    </citation>
    <scope>NUCLEOTIDE SEQUENCE [LARGE SCALE GENOMIC DNA]</scope>
    <source>
        <strain evidence="10 11">SORGH_AS_0335</strain>
    </source>
</reference>
<name>A0ABU1I694_9BURK</name>
<accession>A0ABU1I694</accession>
<dbReference type="PANTHER" id="PTHR33121">
    <property type="entry name" value="CYCLIC DI-GMP PHOSPHODIESTERASE PDEF"/>
    <property type="match status" value="1"/>
</dbReference>
<gene>
    <name evidence="10" type="ORF">QE399_000419</name>
</gene>
<dbReference type="EMBL" id="JAVIZX010000001">
    <property type="protein sequence ID" value="MDR6212730.1"/>
    <property type="molecule type" value="Genomic_DNA"/>
</dbReference>
<dbReference type="InterPro" id="IPR043128">
    <property type="entry name" value="Rev_trsase/Diguanyl_cyclase"/>
</dbReference>
<dbReference type="SMART" id="SM00052">
    <property type="entry name" value="EAL"/>
    <property type="match status" value="1"/>
</dbReference>
<feature type="transmembrane region" description="Helical" evidence="6">
    <location>
        <begin position="354"/>
        <end position="372"/>
    </location>
</feature>
<dbReference type="CDD" id="cd01949">
    <property type="entry name" value="GGDEF"/>
    <property type="match status" value="1"/>
</dbReference>
<feature type="domain" description="HAMP" evidence="8">
    <location>
        <begin position="373"/>
        <end position="426"/>
    </location>
</feature>
<keyword evidence="4 6" id="KW-1133">Transmembrane helix</keyword>
<sequence length="854" mass="93682">MPGRPPGACALMRYRLQIPLRIAIGVPVALLFAATVALLTLAQHRQIDQLIDQESARLIDAITTTSRNRLAAFLEPPFQIQRTLADAIARHGLYQPGDLQAVQDHLRGIFTDLYGDHAQIGLLGFGGRDGDYAAIRRDEGRFRLILKDRHTQDVTRIYGNATPTQDAIKVHGYDPRARPWYVQAQHRGESVWSPIYTTVGERGDVIVSANTPVFVQGVFIGVAQAEVRLDSLNRFLRQEPLRGHGHIFVVDGAGRLVAHSEPGSVLGARRGPQAEYERLMASDSPSPQVRAAAQHLGEAGGDEAKDFRLALEGAVYYGRVSHFGDPRGLDWRIVVLLPESDLLGETRQSMRRSTFASVGIALLGLLLGLWVLQRVVRAIQLTTDAANRLARGEWESGLPLRSALREPSVLIQAFNQMAERLQHSFRQLQEQLLTDQLTQLLTRRGLLERAAWTEPRRAALSLVGLDAFRAVNDSVGFGTGDRLLQAIAERMRERMPQPVLIARLGSDEFALLHLDMEGVSDEAIGRAVLGLFATPFTAGADEVLLNASVGVVSGEMRGDELTDWLRNASIALGDAKRRGRNQCVVFEAGMVAQSVERARLASELRQALEKHQFLVHYQPVIHLATGRVTGAEALLRWNSPARGMVPPGVFIPVAEESDLILALGDWVLRHATQAIAQRLPQLPADFELHVNVSARQLIQSDFPLRLRQLLQACGLPAQQLTLELTESVLIEDDALTQSRLAAIRALGVKVAIDDFGTGYASLAYMSRLPFDCLKVDQSFVRKLLDSPQDAAIVAAVLSMAEGFGVQVVAEGVETEAQARRLRAMGCAAAQGYCFGRPVPLELLDVSDRQIPPEA</sequence>
<evidence type="ECO:0000256" key="5">
    <source>
        <dbReference type="ARBA" id="ARBA00023136"/>
    </source>
</evidence>
<dbReference type="CDD" id="cd12913">
    <property type="entry name" value="PDC1_MCP_like"/>
    <property type="match status" value="1"/>
</dbReference>
<dbReference type="Pfam" id="PF02743">
    <property type="entry name" value="dCache_1"/>
    <property type="match status" value="1"/>
</dbReference>
<organism evidence="10 11">
    <name type="scientific">Paracidovorax wautersii</name>
    <dbReference type="NCBI Taxonomy" id="1177982"/>
    <lineage>
        <taxon>Bacteria</taxon>
        <taxon>Pseudomonadati</taxon>
        <taxon>Pseudomonadota</taxon>
        <taxon>Betaproteobacteria</taxon>
        <taxon>Burkholderiales</taxon>
        <taxon>Comamonadaceae</taxon>
        <taxon>Paracidovorax</taxon>
    </lineage>
</organism>
<dbReference type="InterPro" id="IPR033479">
    <property type="entry name" value="dCache_1"/>
</dbReference>
<feature type="transmembrane region" description="Helical" evidence="6">
    <location>
        <begin position="20"/>
        <end position="41"/>
    </location>
</feature>
<keyword evidence="5 6" id="KW-0472">Membrane</keyword>
<evidence type="ECO:0000256" key="2">
    <source>
        <dbReference type="ARBA" id="ARBA00022475"/>
    </source>
</evidence>
<comment type="caution">
    <text evidence="10">The sequence shown here is derived from an EMBL/GenBank/DDBJ whole genome shotgun (WGS) entry which is preliminary data.</text>
</comment>
<evidence type="ECO:0000259" key="8">
    <source>
        <dbReference type="PROSITE" id="PS50885"/>
    </source>
</evidence>
<evidence type="ECO:0000256" key="6">
    <source>
        <dbReference type="SAM" id="Phobius"/>
    </source>
</evidence>
<dbReference type="Gene3D" id="3.30.70.270">
    <property type="match status" value="1"/>
</dbReference>
<protein>
    <submittedName>
        <fullName evidence="10">Diguanylate cyclase (GGDEF)-like protein</fullName>
    </submittedName>
</protein>
<dbReference type="InterPro" id="IPR035919">
    <property type="entry name" value="EAL_sf"/>
</dbReference>
<evidence type="ECO:0000259" key="9">
    <source>
        <dbReference type="PROSITE" id="PS50887"/>
    </source>
</evidence>
<evidence type="ECO:0000256" key="1">
    <source>
        <dbReference type="ARBA" id="ARBA00004651"/>
    </source>
</evidence>
<dbReference type="Pfam" id="PF00563">
    <property type="entry name" value="EAL"/>
    <property type="match status" value="1"/>
</dbReference>
<dbReference type="SMART" id="SM00267">
    <property type="entry name" value="GGDEF"/>
    <property type="match status" value="1"/>
</dbReference>
<comment type="subcellular location">
    <subcellularLocation>
        <location evidence="1">Cell membrane</location>
        <topology evidence="1">Multi-pass membrane protein</topology>
    </subcellularLocation>
</comment>
<dbReference type="PROSITE" id="PS50887">
    <property type="entry name" value="GGDEF"/>
    <property type="match status" value="1"/>
</dbReference>
<dbReference type="InterPro" id="IPR003660">
    <property type="entry name" value="HAMP_dom"/>
</dbReference>
<dbReference type="PROSITE" id="PS50885">
    <property type="entry name" value="HAMP"/>
    <property type="match status" value="1"/>
</dbReference>
<dbReference type="CDD" id="cd01948">
    <property type="entry name" value="EAL"/>
    <property type="match status" value="1"/>
</dbReference>
<dbReference type="RefSeq" id="WP_309825695.1">
    <property type="nucleotide sequence ID" value="NZ_JAVIZX010000001.1"/>
</dbReference>